<evidence type="ECO:0000256" key="3">
    <source>
        <dbReference type="SAM" id="MobiDB-lite"/>
    </source>
</evidence>
<dbReference type="InterPro" id="IPR001357">
    <property type="entry name" value="BRCT_dom"/>
</dbReference>
<dbReference type="Gene3D" id="3.40.50.10190">
    <property type="entry name" value="BRCT domain"/>
    <property type="match status" value="1"/>
</dbReference>
<dbReference type="InterPro" id="IPR012677">
    <property type="entry name" value="Nucleotide-bd_a/b_plait_sf"/>
</dbReference>
<evidence type="ECO:0000256" key="2">
    <source>
        <dbReference type="PROSITE-ProRule" id="PRU00176"/>
    </source>
</evidence>
<name>A0A1Y2LMD4_EPING</name>
<evidence type="ECO:0000313" key="6">
    <source>
        <dbReference type="EMBL" id="OSS44880.1"/>
    </source>
</evidence>
<dbReference type="SMART" id="SM00360">
    <property type="entry name" value="RRM"/>
    <property type="match status" value="2"/>
</dbReference>
<keyword evidence="1 2" id="KW-0694">RNA-binding</keyword>
<dbReference type="Proteomes" id="UP000193240">
    <property type="component" value="Unassembled WGS sequence"/>
</dbReference>
<evidence type="ECO:0008006" key="8">
    <source>
        <dbReference type="Google" id="ProtNLM"/>
    </source>
</evidence>
<sequence>MPKQRSLSLLPFPLLCVSEQSEMAISTSSQTTDAPGLLTRITKRSSAFLKLKSTQPCWPDAEDSTGSFYDTVDGEKYWNLKNQDCSAFLKFSQLSKTLASILRKHTEAPTVLARWKAYMIGESAPLCALGILFCCGDTEYLKTAASHISASGAVDETSGVIVKFRSSLPRYKGKLIHLGLGRQGVGFLPGAPGPRDGGLASSPMEPHVYHVPLSGSQSTEQSHSSTIEALGYSPQCFTKSEAIFPGNAVYVEMSVEGIRTATIGGRVKWGHQEFFMTAAHPFTYQRSEAEAASGKERLPTELEDTGYLYYSSCFNGRPELDYALIQPKKLVKMFRGPALHFSDSAFALPKFTSEEDFRELVETIIRTSSASAGVLVGELDTIPEFLETPGATELQEVYAAHFESVLAPGDSGSWVYNAEHDILHGHIVAGIPEEGLALIVPAYQVFADLTKSFVSVPEQYLEEESASGNRETTRPIYTPTNPTDYDSPCNTLYVGNLPANTSEDELKALFARRRGYKRLCFRTKQNGPMCLVEFEDISVATDALNELDGYMLHGSVKDGIRLGFLKKSLGVRRMKPVQGVIVDEDEPKEPKAENTQRETDDKVEVALAESGPSMDLKKSGTTGRATPISQAAQGSQITSHVTTQYPWFKSESGRIPWSSPWSSLLWNSESLSQYIKSQGGQEPSEYIEASSKQGSKSESVDSDANFLIDHGNVDRVPPTGVRGSIGLASPAVLEAYPANSLVPFSEALVTTGNDRIRRIRPKAYLENFSSNTTEDDLKLFFADCRVTDVRIVRVDEYKDGRREEFAEIEFATFGGLSKAQRICNTQFRGENLRLSRTKPNKASPLRGCSVAIAESFFSFERGIVEQRITVLGGSVKSHVTLDTDILIASRLDVELMTPAVAAASLNSIPIVSIDWLNKTKEDNAKADVTQFSLETRLQSRLKYQLPENVSKRVKAHSFAKDQPEAGDYLEWCDFMGHGGFL</sequence>
<dbReference type="AlphaFoldDB" id="A0A1Y2LMD4"/>
<dbReference type="EMBL" id="KZ107856">
    <property type="protein sequence ID" value="OSS44880.1"/>
    <property type="molecule type" value="Genomic_DNA"/>
</dbReference>
<dbReference type="GO" id="GO:0003723">
    <property type="term" value="F:RNA binding"/>
    <property type="evidence" value="ECO:0007669"/>
    <property type="project" value="UniProtKB-UniRule"/>
</dbReference>
<dbReference type="InterPro" id="IPR036420">
    <property type="entry name" value="BRCT_dom_sf"/>
</dbReference>
<gene>
    <name evidence="6" type="ORF">B5807_10474</name>
</gene>
<feature type="domain" description="BRCT" evidence="5">
    <location>
        <begin position="840"/>
        <end position="933"/>
    </location>
</feature>
<dbReference type="SMART" id="SM00292">
    <property type="entry name" value="BRCT"/>
    <property type="match status" value="1"/>
</dbReference>
<evidence type="ECO:0000259" key="4">
    <source>
        <dbReference type="PROSITE" id="PS50102"/>
    </source>
</evidence>
<evidence type="ECO:0000313" key="7">
    <source>
        <dbReference type="Proteomes" id="UP000193240"/>
    </source>
</evidence>
<feature type="region of interest" description="Disordered" evidence="3">
    <location>
        <begin position="581"/>
        <end position="635"/>
    </location>
</feature>
<dbReference type="InterPro" id="IPR035979">
    <property type="entry name" value="RBD_domain_sf"/>
</dbReference>
<dbReference type="Pfam" id="PF00533">
    <property type="entry name" value="BRCT"/>
    <property type="match status" value="1"/>
</dbReference>
<dbReference type="Gene3D" id="3.30.70.330">
    <property type="match status" value="2"/>
</dbReference>
<dbReference type="SUPFAM" id="SSF54928">
    <property type="entry name" value="RNA-binding domain, RBD"/>
    <property type="match status" value="2"/>
</dbReference>
<dbReference type="InParanoid" id="A0A1Y2LMD4"/>
<dbReference type="STRING" id="105696.A0A1Y2LMD4"/>
<feature type="compositionally biased region" description="Basic and acidic residues" evidence="3">
    <location>
        <begin position="588"/>
        <end position="604"/>
    </location>
</feature>
<feature type="domain" description="RRM" evidence="4">
    <location>
        <begin position="761"/>
        <end position="839"/>
    </location>
</feature>
<dbReference type="PANTHER" id="PTHR23236:SF11">
    <property type="entry name" value="EUKARYOTIC TRANSLATION INITIATION FACTOR 4H"/>
    <property type="match status" value="1"/>
</dbReference>
<dbReference type="PANTHER" id="PTHR23236">
    <property type="entry name" value="EUKARYOTIC TRANSLATION INITIATION FACTOR 4B/4H"/>
    <property type="match status" value="1"/>
</dbReference>
<dbReference type="GO" id="GO:0005730">
    <property type="term" value="C:nucleolus"/>
    <property type="evidence" value="ECO:0007669"/>
    <property type="project" value="TreeGrafter"/>
</dbReference>
<accession>A0A1Y2LMD4</accession>
<keyword evidence="7" id="KW-1185">Reference proteome</keyword>
<dbReference type="PROSITE" id="PS50102">
    <property type="entry name" value="RRM"/>
    <property type="match status" value="2"/>
</dbReference>
<dbReference type="InterPro" id="IPR000504">
    <property type="entry name" value="RRM_dom"/>
</dbReference>
<proteinExistence type="predicted"/>
<feature type="domain" description="RRM" evidence="4">
    <location>
        <begin position="490"/>
        <end position="567"/>
    </location>
</feature>
<evidence type="ECO:0000259" key="5">
    <source>
        <dbReference type="PROSITE" id="PS50172"/>
    </source>
</evidence>
<evidence type="ECO:0000256" key="1">
    <source>
        <dbReference type="ARBA" id="ARBA00022884"/>
    </source>
</evidence>
<dbReference type="Pfam" id="PF00076">
    <property type="entry name" value="RRM_1"/>
    <property type="match status" value="1"/>
</dbReference>
<reference evidence="6 7" key="1">
    <citation type="journal article" date="2017" name="Genome Announc.">
        <title>Genome sequence of the saprophytic ascomycete Epicoccum nigrum ICMP 19927 strain isolated from New Zealand.</title>
        <authorList>
            <person name="Fokin M."/>
            <person name="Fleetwood D."/>
            <person name="Weir B.S."/>
            <person name="Villas-Boas S.G."/>
        </authorList>
    </citation>
    <scope>NUCLEOTIDE SEQUENCE [LARGE SCALE GENOMIC DNA]</scope>
    <source>
        <strain evidence="6 7">ICMP 19927</strain>
    </source>
</reference>
<feature type="compositionally biased region" description="Polar residues" evidence="3">
    <location>
        <begin position="619"/>
        <end position="635"/>
    </location>
</feature>
<protein>
    <recommendedName>
        <fullName evidence="8">RRM domain-containing protein</fullName>
    </recommendedName>
</protein>
<organism evidence="6 7">
    <name type="scientific">Epicoccum nigrum</name>
    <name type="common">Soil fungus</name>
    <name type="synonym">Epicoccum purpurascens</name>
    <dbReference type="NCBI Taxonomy" id="105696"/>
    <lineage>
        <taxon>Eukaryota</taxon>
        <taxon>Fungi</taxon>
        <taxon>Dikarya</taxon>
        <taxon>Ascomycota</taxon>
        <taxon>Pezizomycotina</taxon>
        <taxon>Dothideomycetes</taxon>
        <taxon>Pleosporomycetidae</taxon>
        <taxon>Pleosporales</taxon>
        <taxon>Pleosporineae</taxon>
        <taxon>Didymellaceae</taxon>
        <taxon>Epicoccum</taxon>
    </lineage>
</organism>
<dbReference type="PROSITE" id="PS50172">
    <property type="entry name" value="BRCT"/>
    <property type="match status" value="1"/>
</dbReference>
<dbReference type="SUPFAM" id="SSF52113">
    <property type="entry name" value="BRCT domain"/>
    <property type="match status" value="1"/>
</dbReference>